<gene>
    <name evidence="2" type="ORF">MAM1_0070c04130</name>
</gene>
<dbReference type="InterPro" id="IPR050951">
    <property type="entry name" value="Retrovirus_Pol_polyprotein"/>
</dbReference>
<dbReference type="GO" id="GO:0003676">
    <property type="term" value="F:nucleic acid binding"/>
    <property type="evidence" value="ECO:0007669"/>
    <property type="project" value="InterPro"/>
</dbReference>
<dbReference type="InterPro" id="IPR012337">
    <property type="entry name" value="RNaseH-like_sf"/>
</dbReference>
<reference evidence="2" key="1">
    <citation type="submission" date="2014-09" db="EMBL/GenBank/DDBJ databases">
        <title>Draft genome sequence of an oleaginous Mucoromycotina fungus Mucor ambiguus NBRC6742.</title>
        <authorList>
            <person name="Takeda I."/>
            <person name="Yamane N."/>
            <person name="Morita T."/>
            <person name="Tamano K."/>
            <person name="Machida M."/>
            <person name="Baker S."/>
            <person name="Koike H."/>
        </authorList>
    </citation>
    <scope>NUCLEOTIDE SEQUENCE</scope>
    <source>
        <strain evidence="2">NBRC 6742</strain>
    </source>
</reference>
<dbReference type="Proteomes" id="UP000053815">
    <property type="component" value="Unassembled WGS sequence"/>
</dbReference>
<dbReference type="OrthoDB" id="5592268at2759"/>
<keyword evidence="3" id="KW-1185">Reference proteome</keyword>
<dbReference type="Pfam" id="PF00665">
    <property type="entry name" value="rve"/>
    <property type="match status" value="1"/>
</dbReference>
<evidence type="ECO:0000259" key="1">
    <source>
        <dbReference type="PROSITE" id="PS50994"/>
    </source>
</evidence>
<organism evidence="2">
    <name type="scientific">Mucor ambiguus</name>
    <dbReference type="NCBI Taxonomy" id="91626"/>
    <lineage>
        <taxon>Eukaryota</taxon>
        <taxon>Fungi</taxon>
        <taxon>Fungi incertae sedis</taxon>
        <taxon>Mucoromycota</taxon>
        <taxon>Mucoromycotina</taxon>
        <taxon>Mucoromycetes</taxon>
        <taxon>Mucorales</taxon>
        <taxon>Mucorineae</taxon>
        <taxon>Mucoraceae</taxon>
        <taxon>Mucor</taxon>
    </lineage>
</organism>
<dbReference type="PANTHER" id="PTHR37984">
    <property type="entry name" value="PROTEIN CBG26694"/>
    <property type="match status" value="1"/>
</dbReference>
<dbReference type="PANTHER" id="PTHR37984:SF5">
    <property type="entry name" value="PROTEIN NYNRIN-LIKE"/>
    <property type="match status" value="1"/>
</dbReference>
<accession>A0A0C9MBH5</accession>
<name>A0A0C9MBH5_9FUNG</name>
<dbReference type="SUPFAM" id="SSF53098">
    <property type="entry name" value="Ribonuclease H-like"/>
    <property type="match status" value="1"/>
</dbReference>
<evidence type="ECO:0000313" key="2">
    <source>
        <dbReference type="EMBL" id="GAN04669.1"/>
    </source>
</evidence>
<dbReference type="GO" id="GO:0015074">
    <property type="term" value="P:DNA integration"/>
    <property type="evidence" value="ECO:0007669"/>
    <property type="project" value="InterPro"/>
</dbReference>
<sequence>MVKSCERCQEHGPKKINERAHPVPVPVKPFTEIGLDIKHVTPSQSGHRYIIAAIDYLTKYVDVRAITVQKSAEIALFLYEEIITRHDGCISILFTDNGRPMISELVNSVCRKFGIRHKTISPYHSQSQGLVERFNRTLDSCLKKRTDLEKHNWDQYLPATAFAYRLIKQETTGRSPFYLLNGYEPQTHFDNTVRPLDVKEPSFDLQLRIRTTIQIQHLDNVRKEALNKIKKSQDLQVKRLKIFNPKKEWKPSFNIGDIVRLYRVRRTKENVQVIDRFDQKWWYCSK</sequence>
<dbReference type="InterPro" id="IPR036397">
    <property type="entry name" value="RNaseH_sf"/>
</dbReference>
<feature type="domain" description="Integrase catalytic" evidence="1">
    <location>
        <begin position="25"/>
        <end position="184"/>
    </location>
</feature>
<dbReference type="Gene3D" id="3.30.420.10">
    <property type="entry name" value="Ribonuclease H-like superfamily/Ribonuclease H"/>
    <property type="match status" value="1"/>
</dbReference>
<dbReference type="AlphaFoldDB" id="A0A0C9MBH5"/>
<dbReference type="InterPro" id="IPR001584">
    <property type="entry name" value="Integrase_cat-core"/>
</dbReference>
<dbReference type="STRING" id="91626.A0A0C9MBH5"/>
<evidence type="ECO:0000313" key="3">
    <source>
        <dbReference type="Proteomes" id="UP000053815"/>
    </source>
</evidence>
<dbReference type="PROSITE" id="PS50994">
    <property type="entry name" value="INTEGRASE"/>
    <property type="match status" value="1"/>
</dbReference>
<proteinExistence type="predicted"/>
<protein>
    <recommendedName>
        <fullName evidence="1">Integrase catalytic domain-containing protein</fullName>
    </recommendedName>
</protein>
<dbReference type="EMBL" id="DF836359">
    <property type="protein sequence ID" value="GAN04669.1"/>
    <property type="molecule type" value="Genomic_DNA"/>
</dbReference>
<dbReference type="GO" id="GO:0005634">
    <property type="term" value="C:nucleus"/>
    <property type="evidence" value="ECO:0007669"/>
    <property type="project" value="UniProtKB-ARBA"/>
</dbReference>